<keyword evidence="5" id="KW-1185">Reference proteome</keyword>
<keyword evidence="1" id="KW-0902">Two-component regulatory system</keyword>
<keyword evidence="2" id="KW-0597">Phosphoprotein</keyword>
<dbReference type="InterPro" id="IPR036641">
    <property type="entry name" value="HPT_dom_sf"/>
</dbReference>
<feature type="domain" description="HPt" evidence="3">
    <location>
        <begin position="15"/>
        <end position="108"/>
    </location>
</feature>
<reference evidence="4 5" key="1">
    <citation type="submission" date="2024-01" db="EMBL/GenBank/DDBJ databases">
        <title>Unpublished Manusciprt.</title>
        <authorList>
            <person name="Duman M."/>
            <person name="Valdes E.G."/>
            <person name="Ajmi N."/>
            <person name="Altun S."/>
            <person name="Saticioglu I.B."/>
        </authorList>
    </citation>
    <scope>NUCLEOTIDE SEQUENCE [LARGE SCALE GENOMIC DNA]</scope>
    <source>
        <strain evidence="4 5">148P</strain>
    </source>
</reference>
<dbReference type="CDD" id="cd00088">
    <property type="entry name" value="HPT"/>
    <property type="match status" value="1"/>
</dbReference>
<dbReference type="SUPFAM" id="SSF47226">
    <property type="entry name" value="Histidine-containing phosphotransfer domain, HPT domain"/>
    <property type="match status" value="1"/>
</dbReference>
<dbReference type="Gene3D" id="1.20.120.160">
    <property type="entry name" value="HPT domain"/>
    <property type="match status" value="1"/>
</dbReference>
<name>A0ABU7HXB4_9PSED</name>
<dbReference type="Proteomes" id="UP001335100">
    <property type="component" value="Unassembled WGS sequence"/>
</dbReference>
<comment type="caution">
    <text evidence="4">The sequence shown here is derived from an EMBL/GenBank/DDBJ whole genome shotgun (WGS) entry which is preliminary data.</text>
</comment>
<organism evidence="4 5">
    <name type="scientific">Pseudomonas ulcerans</name>
    <dbReference type="NCBI Taxonomy" id="3115852"/>
    <lineage>
        <taxon>Bacteria</taxon>
        <taxon>Pseudomonadati</taxon>
        <taxon>Pseudomonadota</taxon>
        <taxon>Gammaproteobacteria</taxon>
        <taxon>Pseudomonadales</taxon>
        <taxon>Pseudomonadaceae</taxon>
        <taxon>Pseudomonas</taxon>
    </lineage>
</organism>
<evidence type="ECO:0000256" key="2">
    <source>
        <dbReference type="PROSITE-ProRule" id="PRU00110"/>
    </source>
</evidence>
<evidence type="ECO:0000313" key="5">
    <source>
        <dbReference type="Proteomes" id="UP001335100"/>
    </source>
</evidence>
<feature type="modified residue" description="Phosphohistidine" evidence="2">
    <location>
        <position position="54"/>
    </location>
</feature>
<sequence length="115" mass="13194">MSDIHVDHKVLRDLQEVMEGGYLNLLETFLEDSENRLRQLYKARSAEELGLAAHSFKGSSSNMGAIGLAELCRQLEERVKQQSLFGIEDLINQIDREFTAVRQLYRAERERVLVG</sequence>
<dbReference type="EMBL" id="JAZDQJ010000034">
    <property type="protein sequence ID" value="MEE1936201.1"/>
    <property type="molecule type" value="Genomic_DNA"/>
</dbReference>
<protein>
    <submittedName>
        <fullName evidence="4">Hpt domain-containing protein</fullName>
    </submittedName>
</protein>
<evidence type="ECO:0000256" key="1">
    <source>
        <dbReference type="ARBA" id="ARBA00023012"/>
    </source>
</evidence>
<dbReference type="Pfam" id="PF01627">
    <property type="entry name" value="Hpt"/>
    <property type="match status" value="1"/>
</dbReference>
<dbReference type="PROSITE" id="PS50894">
    <property type="entry name" value="HPT"/>
    <property type="match status" value="1"/>
</dbReference>
<dbReference type="InterPro" id="IPR008207">
    <property type="entry name" value="Sig_transdc_His_kin_Hpt_dom"/>
</dbReference>
<gene>
    <name evidence="4" type="ORF">V0R50_23495</name>
</gene>
<evidence type="ECO:0000259" key="3">
    <source>
        <dbReference type="PROSITE" id="PS50894"/>
    </source>
</evidence>
<dbReference type="RefSeq" id="WP_330076894.1">
    <property type="nucleotide sequence ID" value="NZ_JAZDQJ010000034.1"/>
</dbReference>
<proteinExistence type="predicted"/>
<accession>A0ABU7HXB4</accession>
<evidence type="ECO:0000313" key="4">
    <source>
        <dbReference type="EMBL" id="MEE1936201.1"/>
    </source>
</evidence>